<name>A0A813QWJ4_9BILA</name>
<keyword evidence="7" id="KW-1185">Reference proteome</keyword>
<dbReference type="PANTHER" id="PTHR22889:SF0">
    <property type="entry name" value="WD REPEAT-CONTAINING PROTEIN 89"/>
    <property type="match status" value="1"/>
</dbReference>
<evidence type="ECO:0000313" key="6">
    <source>
        <dbReference type="EMBL" id="CAF0774106.1"/>
    </source>
</evidence>
<gene>
    <name evidence="6" type="ORF">OXX778_LOCUS5109</name>
</gene>
<feature type="repeat" description="WD" evidence="4">
    <location>
        <begin position="174"/>
        <end position="216"/>
    </location>
</feature>
<dbReference type="SMART" id="SM00320">
    <property type="entry name" value="WD40"/>
    <property type="match status" value="3"/>
</dbReference>
<evidence type="ECO:0000256" key="4">
    <source>
        <dbReference type="PROSITE-ProRule" id="PRU00221"/>
    </source>
</evidence>
<comment type="caution">
    <text evidence="6">The sequence shown here is derived from an EMBL/GenBank/DDBJ whole genome shotgun (WGS) entry which is preliminary data.</text>
</comment>
<feature type="region of interest" description="Disordered" evidence="5">
    <location>
        <begin position="408"/>
        <end position="453"/>
    </location>
</feature>
<keyword evidence="2 4" id="KW-0853">WD repeat</keyword>
<evidence type="ECO:0000256" key="1">
    <source>
        <dbReference type="ARBA" id="ARBA00021125"/>
    </source>
</evidence>
<protein>
    <recommendedName>
        <fullName evidence="1">WD repeat-containing protein 89</fullName>
    </recommendedName>
</protein>
<dbReference type="Proteomes" id="UP000663879">
    <property type="component" value="Unassembled WGS sequence"/>
</dbReference>
<dbReference type="SUPFAM" id="SSF50978">
    <property type="entry name" value="WD40 repeat-like"/>
    <property type="match status" value="1"/>
</dbReference>
<evidence type="ECO:0000256" key="3">
    <source>
        <dbReference type="ARBA" id="ARBA00022737"/>
    </source>
</evidence>
<keyword evidence="3" id="KW-0677">Repeat</keyword>
<evidence type="ECO:0000256" key="2">
    <source>
        <dbReference type="ARBA" id="ARBA00022574"/>
    </source>
</evidence>
<evidence type="ECO:0000256" key="5">
    <source>
        <dbReference type="SAM" id="MobiDB-lite"/>
    </source>
</evidence>
<feature type="compositionally biased region" description="Acidic residues" evidence="5">
    <location>
        <begin position="221"/>
        <end position="239"/>
    </location>
</feature>
<dbReference type="InterPro" id="IPR001680">
    <property type="entry name" value="WD40_rpt"/>
</dbReference>
<dbReference type="Gene3D" id="2.130.10.10">
    <property type="entry name" value="YVTN repeat-like/Quinoprotein amine dehydrogenase"/>
    <property type="match status" value="2"/>
</dbReference>
<dbReference type="InterPro" id="IPR015943">
    <property type="entry name" value="WD40/YVTN_repeat-like_dom_sf"/>
</dbReference>
<sequence length="453" mass="52776">MNLDLECLEWINTNKSARYIKTGKKSKKSKDTSNSVYLLQITPSRLDKTKLACLTSHQIVNIYDQDKLKLISQFKGVDESSTSVLTEIGFYKQNDDMIFGCSDNGTLKCWDLRLNTTNENFKESLIFKEDREFLSADINSIDNYFAVGTNKNIDDALVYIFDIRMNEKYLHKFAESHSNDVSQVKFDPKRANKFCSGSLDGLVCLYDLEQQPEEITKIENEENDESSEEDDSDGEEDPDLMEQVFNTDSSVQKIGYISSTCTEVMDQLFAITYTNDLFVWDLNSHDLLFKHQTKNKNVENAESLNDEDEQEEDYFFDCFYMKPNLMTICRGDHNGNFKLLNGDNVIYDSLVDNRNENVSKRNHRDVIRSSYWNGENFYTAGEDGFLFKWKIFDKKSRPVDLDETKESKKRDLVDKIESDDTTDRKDKAKLNKKEYFNKSKNKSFYSKNKRNPK</sequence>
<feature type="compositionally biased region" description="Basic and acidic residues" evidence="5">
    <location>
        <begin position="408"/>
        <end position="437"/>
    </location>
</feature>
<dbReference type="InterPro" id="IPR039328">
    <property type="entry name" value="WDR89"/>
</dbReference>
<dbReference type="PROSITE" id="PS50082">
    <property type="entry name" value="WD_REPEATS_2"/>
    <property type="match status" value="1"/>
</dbReference>
<dbReference type="InterPro" id="IPR036322">
    <property type="entry name" value="WD40_repeat_dom_sf"/>
</dbReference>
<reference evidence="6" key="1">
    <citation type="submission" date="2021-02" db="EMBL/GenBank/DDBJ databases">
        <authorList>
            <person name="Nowell W R."/>
        </authorList>
    </citation>
    <scope>NUCLEOTIDE SEQUENCE</scope>
    <source>
        <strain evidence="6">Ploen Becks lab</strain>
    </source>
</reference>
<dbReference type="EMBL" id="CAJNOC010000540">
    <property type="protein sequence ID" value="CAF0774106.1"/>
    <property type="molecule type" value="Genomic_DNA"/>
</dbReference>
<feature type="region of interest" description="Disordered" evidence="5">
    <location>
        <begin position="216"/>
        <end position="239"/>
    </location>
</feature>
<proteinExistence type="predicted"/>
<dbReference type="PANTHER" id="PTHR22889">
    <property type="entry name" value="WD REPEAT-CONTAINING PROTEIN 89"/>
    <property type="match status" value="1"/>
</dbReference>
<dbReference type="AlphaFoldDB" id="A0A813QWJ4"/>
<organism evidence="6 7">
    <name type="scientific">Brachionus calyciflorus</name>
    <dbReference type="NCBI Taxonomy" id="104777"/>
    <lineage>
        <taxon>Eukaryota</taxon>
        <taxon>Metazoa</taxon>
        <taxon>Spiralia</taxon>
        <taxon>Gnathifera</taxon>
        <taxon>Rotifera</taxon>
        <taxon>Eurotatoria</taxon>
        <taxon>Monogononta</taxon>
        <taxon>Pseudotrocha</taxon>
        <taxon>Ploima</taxon>
        <taxon>Brachionidae</taxon>
        <taxon>Brachionus</taxon>
    </lineage>
</organism>
<dbReference type="OrthoDB" id="25131at2759"/>
<evidence type="ECO:0000313" key="7">
    <source>
        <dbReference type="Proteomes" id="UP000663879"/>
    </source>
</evidence>
<dbReference type="Pfam" id="PF00400">
    <property type="entry name" value="WD40"/>
    <property type="match status" value="1"/>
</dbReference>
<accession>A0A813QWJ4</accession>